<protein>
    <submittedName>
        <fullName evidence="4">DUF2020 domain-containing protein</fullName>
    </submittedName>
</protein>
<dbReference type="AlphaFoldDB" id="A0A364V856"/>
<evidence type="ECO:0000313" key="4">
    <source>
        <dbReference type="EMBL" id="RAV32817.1"/>
    </source>
</evidence>
<organism evidence="4 5">
    <name type="scientific">Corynebacterium heidelbergense</name>
    <dbReference type="NCBI Taxonomy" id="2055947"/>
    <lineage>
        <taxon>Bacteria</taxon>
        <taxon>Bacillati</taxon>
        <taxon>Actinomycetota</taxon>
        <taxon>Actinomycetes</taxon>
        <taxon>Mycobacteriales</taxon>
        <taxon>Corynebacteriaceae</taxon>
        <taxon>Corynebacterium</taxon>
    </lineage>
</organism>
<proteinExistence type="predicted"/>
<dbReference type="Pfam" id="PF09449">
    <property type="entry name" value="DUF2020"/>
    <property type="match status" value="1"/>
</dbReference>
<reference evidence="4 5" key="1">
    <citation type="journal article" date="2018" name="Syst. Appl. Microbiol.">
        <title>Corynebacterium heidelbergense sp. nov., isolated from the preen glands of Egyptian geese (Alopochen aegyptiacus).</title>
        <authorList>
            <person name="Braun M.S."/>
            <person name="Wang E."/>
            <person name="Zimmermann S."/>
            <person name="Wink M."/>
        </authorList>
    </citation>
    <scope>NUCLEOTIDE SEQUENCE [LARGE SCALE GENOMIC DNA]</scope>
    <source>
        <strain evidence="4 5">647</strain>
    </source>
</reference>
<accession>A0A364V856</accession>
<evidence type="ECO:0000259" key="3">
    <source>
        <dbReference type="Pfam" id="PF09449"/>
    </source>
</evidence>
<sequence length="180" mass="18167">MAAAVCVAVFAAGCSSSPSGPHAAGPTGSPQSAPPPVDPPVDAPLDLAGPRDAQCPYLEGGWVETTTGQRVTGTSLDTRFTPPACVFWSYEAEAPQLTVLARTFPTHEQAVAAVDAAAPIDSTQKALGPAGWSGGRRGGPGGGSVYAVWKGSTAVIVTAAQEQSVKAQQVAEQTIRALSL</sequence>
<evidence type="ECO:0000256" key="1">
    <source>
        <dbReference type="SAM" id="MobiDB-lite"/>
    </source>
</evidence>
<keyword evidence="5" id="KW-1185">Reference proteome</keyword>
<dbReference type="InterPro" id="IPR016123">
    <property type="entry name" value="Mog1/PsbP_a/b/a-sand"/>
</dbReference>
<feature type="compositionally biased region" description="Pro residues" evidence="1">
    <location>
        <begin position="32"/>
        <end position="42"/>
    </location>
</feature>
<keyword evidence="2" id="KW-0732">Signal</keyword>
<dbReference type="EMBL" id="QHCV01000009">
    <property type="protein sequence ID" value="RAV32817.1"/>
    <property type="molecule type" value="Genomic_DNA"/>
</dbReference>
<feature type="region of interest" description="Disordered" evidence="1">
    <location>
        <begin position="16"/>
        <end position="50"/>
    </location>
</feature>
<feature type="domain" description="DUF2020" evidence="3">
    <location>
        <begin position="41"/>
        <end position="180"/>
    </location>
</feature>
<feature type="chain" id="PRO_5016858137" evidence="2">
    <location>
        <begin position="24"/>
        <end position="180"/>
    </location>
</feature>
<feature type="compositionally biased region" description="Low complexity" evidence="1">
    <location>
        <begin position="16"/>
        <end position="31"/>
    </location>
</feature>
<feature type="signal peptide" evidence="2">
    <location>
        <begin position="1"/>
        <end position="23"/>
    </location>
</feature>
<dbReference type="Gene3D" id="3.40.1000.10">
    <property type="entry name" value="Mog1/PsbP, alpha/beta/alpha sandwich"/>
    <property type="match status" value="1"/>
</dbReference>
<dbReference type="Proteomes" id="UP000251577">
    <property type="component" value="Unassembled WGS sequence"/>
</dbReference>
<dbReference type="InterPro" id="IPR018567">
    <property type="entry name" value="DUF2020"/>
</dbReference>
<dbReference type="SUPFAM" id="SSF55724">
    <property type="entry name" value="Mog1p/PsbP-like"/>
    <property type="match status" value="1"/>
</dbReference>
<comment type="caution">
    <text evidence="4">The sequence shown here is derived from an EMBL/GenBank/DDBJ whole genome shotgun (WGS) entry which is preliminary data.</text>
</comment>
<evidence type="ECO:0000313" key="5">
    <source>
        <dbReference type="Proteomes" id="UP000251577"/>
    </source>
</evidence>
<evidence type="ECO:0000256" key="2">
    <source>
        <dbReference type="SAM" id="SignalP"/>
    </source>
</evidence>
<name>A0A364V856_9CORY</name>
<gene>
    <name evidence="4" type="ORF">DLJ54_01555</name>
</gene>